<dbReference type="KEGG" id="fla:SY85_24240"/>
<keyword evidence="2" id="KW-1185">Reference proteome</keyword>
<sequence length="96" mass="11464">MSKFLVTVQFTWSDEMALKLEEHRTYINSLIEEQIIEHYAVSMEVQQVWITINADSKKEVEEVLSVSPLYKYWKLEVWELVLWDGLSYRLPALQLN</sequence>
<dbReference type="EMBL" id="CP011390">
    <property type="protein sequence ID" value="ANE53117.1"/>
    <property type="molecule type" value="Genomic_DNA"/>
</dbReference>
<reference evidence="1 2" key="2">
    <citation type="journal article" date="2016" name="Int. J. Syst. Evol. Microbiol.">
        <title>Flavisolibacter tropicus sp. nov., isolated from tropical soil.</title>
        <authorList>
            <person name="Lee J.J."/>
            <person name="Kang M.S."/>
            <person name="Kim G.S."/>
            <person name="Lee C.S."/>
            <person name="Lim S."/>
            <person name="Lee J."/>
            <person name="Roh S.H."/>
            <person name="Kang H."/>
            <person name="Ha J.M."/>
            <person name="Bae S."/>
            <person name="Jung H.Y."/>
            <person name="Kim M.K."/>
        </authorList>
    </citation>
    <scope>NUCLEOTIDE SEQUENCE [LARGE SCALE GENOMIC DNA]</scope>
    <source>
        <strain evidence="1 2">LCS9</strain>
    </source>
</reference>
<dbReference type="RefSeq" id="WP_066408814.1">
    <property type="nucleotide sequence ID" value="NZ_CP011390.1"/>
</dbReference>
<protein>
    <recommendedName>
        <fullName evidence="3">Muconolactone isomerase domain-containing protein</fullName>
    </recommendedName>
</protein>
<evidence type="ECO:0008006" key="3">
    <source>
        <dbReference type="Google" id="ProtNLM"/>
    </source>
</evidence>
<evidence type="ECO:0000313" key="1">
    <source>
        <dbReference type="EMBL" id="ANE53117.1"/>
    </source>
</evidence>
<name>A0A172U286_9BACT</name>
<organism evidence="1 2">
    <name type="scientific">Flavisolibacter tropicus</name>
    <dbReference type="NCBI Taxonomy" id="1492898"/>
    <lineage>
        <taxon>Bacteria</taxon>
        <taxon>Pseudomonadati</taxon>
        <taxon>Bacteroidota</taxon>
        <taxon>Chitinophagia</taxon>
        <taxon>Chitinophagales</taxon>
        <taxon>Chitinophagaceae</taxon>
        <taxon>Flavisolibacter</taxon>
    </lineage>
</organism>
<dbReference type="Proteomes" id="UP000077177">
    <property type="component" value="Chromosome"/>
</dbReference>
<dbReference type="AlphaFoldDB" id="A0A172U286"/>
<accession>A0A172U286</accession>
<reference evidence="2" key="1">
    <citation type="submission" date="2015-01" db="EMBL/GenBank/DDBJ databases">
        <title>Flavisolibacter sp./LCS9/ whole genome sequencing.</title>
        <authorList>
            <person name="Kim M.K."/>
            <person name="Srinivasan S."/>
            <person name="Lee J.-J."/>
        </authorList>
    </citation>
    <scope>NUCLEOTIDE SEQUENCE [LARGE SCALE GENOMIC DNA]</scope>
    <source>
        <strain evidence="2">LCS9</strain>
    </source>
</reference>
<gene>
    <name evidence="1" type="ORF">SY85_24240</name>
</gene>
<evidence type="ECO:0000313" key="2">
    <source>
        <dbReference type="Proteomes" id="UP000077177"/>
    </source>
</evidence>
<dbReference type="OrthoDB" id="674301at2"/>
<dbReference type="Gene3D" id="3.30.70.1060">
    <property type="entry name" value="Dimeric alpha+beta barrel"/>
    <property type="match status" value="1"/>
</dbReference>
<proteinExistence type="predicted"/>